<dbReference type="Proteomes" id="UP000005237">
    <property type="component" value="Unassembled WGS sequence"/>
</dbReference>
<evidence type="ECO:0000313" key="2">
    <source>
        <dbReference type="Proteomes" id="UP000005237"/>
    </source>
</evidence>
<reference evidence="1" key="2">
    <citation type="submission" date="2022-06" db="UniProtKB">
        <authorList>
            <consortium name="EnsemblMetazoa"/>
        </authorList>
    </citation>
    <scope>IDENTIFICATION</scope>
    <source>
        <strain evidence="1">DF5081</strain>
    </source>
</reference>
<keyword evidence="2" id="KW-1185">Reference proteome</keyword>
<protein>
    <submittedName>
        <fullName evidence="1">Uncharacterized protein</fullName>
    </submittedName>
</protein>
<accession>A0A8R1EBD0</accession>
<reference evidence="2" key="1">
    <citation type="submission" date="2010-08" db="EMBL/GenBank/DDBJ databases">
        <authorList>
            <consortium name="Caenorhabditis japonica Sequencing Consortium"/>
            <person name="Wilson R.K."/>
        </authorList>
    </citation>
    <scope>NUCLEOTIDE SEQUENCE [LARGE SCALE GENOMIC DNA]</scope>
    <source>
        <strain evidence="2">DF5081</strain>
    </source>
</reference>
<sequence>MPCLAHEPEFNSSTPWFYRPSPMALNNRKATSLNLSIGTTSEQSAQGKYPGPFECLRSPTSHREKEAWMGRQMEEANAKIDSQRLEATFWSVYNRQVPKGLVCCGQSSYFVIEARTD</sequence>
<organism evidence="1 2">
    <name type="scientific">Caenorhabditis japonica</name>
    <dbReference type="NCBI Taxonomy" id="281687"/>
    <lineage>
        <taxon>Eukaryota</taxon>
        <taxon>Metazoa</taxon>
        <taxon>Ecdysozoa</taxon>
        <taxon>Nematoda</taxon>
        <taxon>Chromadorea</taxon>
        <taxon>Rhabditida</taxon>
        <taxon>Rhabditina</taxon>
        <taxon>Rhabditomorpha</taxon>
        <taxon>Rhabditoidea</taxon>
        <taxon>Rhabditidae</taxon>
        <taxon>Peloderinae</taxon>
        <taxon>Caenorhabditis</taxon>
    </lineage>
</organism>
<dbReference type="EnsemblMetazoa" id="CJA31803.1">
    <property type="protein sequence ID" value="CJA31803.1"/>
    <property type="gene ID" value="WBGene00207650"/>
</dbReference>
<proteinExistence type="predicted"/>
<name>A0A8R1EBD0_CAEJA</name>
<dbReference type="AlphaFoldDB" id="A0A8R1EBD0"/>
<evidence type="ECO:0000313" key="1">
    <source>
        <dbReference type="EnsemblMetazoa" id="CJA31803.1"/>
    </source>
</evidence>